<dbReference type="GO" id="GO:0005634">
    <property type="term" value="C:nucleus"/>
    <property type="evidence" value="ECO:0007669"/>
    <property type="project" value="InterPro"/>
</dbReference>
<dbReference type="AlphaFoldDB" id="A0A5N6LIE7"/>
<dbReference type="InterPro" id="IPR019787">
    <property type="entry name" value="Znf_PHD-finger"/>
</dbReference>
<organism evidence="6 7">
    <name type="scientific">Mikania micrantha</name>
    <name type="common">bitter vine</name>
    <dbReference type="NCBI Taxonomy" id="192012"/>
    <lineage>
        <taxon>Eukaryota</taxon>
        <taxon>Viridiplantae</taxon>
        <taxon>Streptophyta</taxon>
        <taxon>Embryophyta</taxon>
        <taxon>Tracheophyta</taxon>
        <taxon>Spermatophyta</taxon>
        <taxon>Magnoliopsida</taxon>
        <taxon>eudicotyledons</taxon>
        <taxon>Gunneridae</taxon>
        <taxon>Pentapetalae</taxon>
        <taxon>asterids</taxon>
        <taxon>campanulids</taxon>
        <taxon>Asterales</taxon>
        <taxon>Asteraceae</taxon>
        <taxon>Asteroideae</taxon>
        <taxon>Heliantheae alliance</taxon>
        <taxon>Eupatorieae</taxon>
        <taxon>Mikania</taxon>
    </lineage>
</organism>
<dbReference type="PANTHER" id="PTHR47162">
    <property type="entry name" value="OS02G0192300 PROTEIN"/>
    <property type="match status" value="1"/>
</dbReference>
<sequence>MEHSSNSSVAGTSGRSVALEIDLNEAPLPSPRELAGGGGGFVMERRCGSCGEVEGAMVVCGDCGRRFHVECLGVREEQRGWKCFECLIECHSVKRLRRAAAATGGGSGLFDMNASPPRGSRRSRGGLFRKFRDLTRNPFWICLSSPKAHPDMRFIATGSPYQNAACTMPRFAHINLETATRKGNLVYLQALKDYISEKQGVLGDGWLVKFEYSERSIFVYDVLDGGDTGPFSEYVVEDIHHQLLGKKLEVLLFHGPINSIPDKILTVKELEASCKVLRKWLELDRCGLDAEFVQELIEQLPGVTTCSKYKSWLQEVTNLSSQTVGSGFFMVLVKMAYKRGSVK</sequence>
<dbReference type="GO" id="GO:0008270">
    <property type="term" value="F:zinc ion binding"/>
    <property type="evidence" value="ECO:0007669"/>
    <property type="project" value="UniProtKB-KW"/>
</dbReference>
<keyword evidence="3" id="KW-0862">Zinc</keyword>
<dbReference type="PROSITE" id="PS01359">
    <property type="entry name" value="ZF_PHD_1"/>
    <property type="match status" value="1"/>
</dbReference>
<dbReference type="Gene3D" id="3.30.40.10">
    <property type="entry name" value="Zinc/RING finger domain, C3HC4 (zinc finger)"/>
    <property type="match status" value="1"/>
</dbReference>
<dbReference type="PANTHER" id="PTHR47162:SF10">
    <property type="entry name" value="METHYL-CPG-BINDING DOMAIN-CONTAINING PROTEIN 9 ISOFORM X1"/>
    <property type="match status" value="1"/>
</dbReference>
<dbReference type="PROSITE" id="PS51543">
    <property type="entry name" value="FYRC"/>
    <property type="match status" value="1"/>
</dbReference>
<proteinExistence type="predicted"/>
<evidence type="ECO:0000259" key="5">
    <source>
        <dbReference type="PROSITE" id="PS50016"/>
    </source>
</evidence>
<dbReference type="InterPro" id="IPR019786">
    <property type="entry name" value="Zinc_finger_PHD-type_CS"/>
</dbReference>
<evidence type="ECO:0000256" key="1">
    <source>
        <dbReference type="ARBA" id="ARBA00022723"/>
    </source>
</evidence>
<dbReference type="Proteomes" id="UP000326396">
    <property type="component" value="Unassembled WGS sequence"/>
</dbReference>
<evidence type="ECO:0000313" key="6">
    <source>
        <dbReference type="EMBL" id="KAD1859317.1"/>
    </source>
</evidence>
<dbReference type="InterPro" id="IPR013083">
    <property type="entry name" value="Znf_RING/FYVE/PHD"/>
</dbReference>
<evidence type="ECO:0000313" key="7">
    <source>
        <dbReference type="Proteomes" id="UP000326396"/>
    </source>
</evidence>
<dbReference type="SMART" id="SM00249">
    <property type="entry name" value="PHD"/>
    <property type="match status" value="1"/>
</dbReference>
<name>A0A5N6LIE7_9ASTR</name>
<dbReference type="CDD" id="cd15489">
    <property type="entry name" value="PHD_SF"/>
    <property type="match status" value="1"/>
</dbReference>
<dbReference type="EMBL" id="SZYD01000412">
    <property type="protein sequence ID" value="KAD1859317.1"/>
    <property type="molecule type" value="Genomic_DNA"/>
</dbReference>
<dbReference type="SUPFAM" id="SSF57903">
    <property type="entry name" value="FYVE/PHD zinc finger"/>
    <property type="match status" value="1"/>
</dbReference>
<keyword evidence="7" id="KW-1185">Reference proteome</keyword>
<dbReference type="InterPro" id="IPR001965">
    <property type="entry name" value="Znf_PHD"/>
</dbReference>
<dbReference type="InterPro" id="IPR011011">
    <property type="entry name" value="Znf_FYVE_PHD"/>
</dbReference>
<dbReference type="Pfam" id="PF00628">
    <property type="entry name" value="PHD"/>
    <property type="match status" value="1"/>
</dbReference>
<evidence type="ECO:0000256" key="3">
    <source>
        <dbReference type="ARBA" id="ARBA00022833"/>
    </source>
</evidence>
<keyword evidence="2 4" id="KW-0863">Zinc-finger</keyword>
<accession>A0A5N6LIE7</accession>
<protein>
    <recommendedName>
        <fullName evidence="5">PHD-type domain-containing protein</fullName>
    </recommendedName>
</protein>
<gene>
    <name evidence="6" type="ORF">E3N88_42196</name>
</gene>
<keyword evidence="1" id="KW-0479">Metal-binding</keyword>
<dbReference type="PROSITE" id="PS50016">
    <property type="entry name" value="ZF_PHD_2"/>
    <property type="match status" value="1"/>
</dbReference>
<reference evidence="6 7" key="1">
    <citation type="submission" date="2019-05" db="EMBL/GenBank/DDBJ databases">
        <title>Mikania micrantha, genome provides insights into the molecular mechanism of rapid growth.</title>
        <authorList>
            <person name="Liu B."/>
        </authorList>
    </citation>
    <scope>NUCLEOTIDE SEQUENCE [LARGE SCALE GENOMIC DNA]</scope>
    <source>
        <strain evidence="6">NLD-2019</strain>
        <tissue evidence="6">Leaf</tissue>
    </source>
</reference>
<evidence type="ECO:0000256" key="2">
    <source>
        <dbReference type="ARBA" id="ARBA00022771"/>
    </source>
</evidence>
<dbReference type="OrthoDB" id="1730616at2759"/>
<dbReference type="InterPro" id="IPR003889">
    <property type="entry name" value="FYrich_C"/>
</dbReference>
<evidence type="ECO:0000256" key="4">
    <source>
        <dbReference type="PROSITE-ProRule" id="PRU00146"/>
    </source>
</evidence>
<feature type="domain" description="PHD-type" evidence="5">
    <location>
        <begin position="44"/>
        <end position="89"/>
    </location>
</feature>
<comment type="caution">
    <text evidence="6">The sequence shown here is derived from an EMBL/GenBank/DDBJ whole genome shotgun (WGS) entry which is preliminary data.</text>
</comment>